<dbReference type="SUPFAM" id="SSF51905">
    <property type="entry name" value="FAD/NAD(P)-binding domain"/>
    <property type="match status" value="2"/>
</dbReference>
<name>A0A1H9IEJ6_9GAMM</name>
<dbReference type="AlphaFoldDB" id="A0A1H9IEJ6"/>
<proteinExistence type="predicted"/>
<sequence>MTGVVIVGGGHAGYQCADSLRRAGYDGEITLVDGEGHLPYQRPPLSKSHLLNDTGEEALLFRTQSYYDDHNIGLKLGHRVTAIHRADKQVELDNGETLGYDKLVLATGAKLRQLDLPGAALNGVGYIKSLDDIRYIQSHLNQTEDTVIIGGGFIALEFASTAAKLGKKVTVLVRGQRILANAVTPELSQYMLDIHHQHGVDIRFGAEVDHIADDGNGNVEAVRLKDGTLLPAQLVLAGIGVTADTELAVEAKLLCHDGVVVDAQCRTNDPDIFAAGDSARYNNPFTGSEIRLESVQNAVDQAKVIAQVIAGQDAEYHSVPWFWSDQYDIKLQMVGIHDGYTHFYQRGSQEDDKFSLFFFRDDRLIAIHTVNRPADHMAGRKLITAGVSPTQQQIEDAGFKLNSLVKK</sequence>
<dbReference type="GO" id="GO:0051213">
    <property type="term" value="F:dioxygenase activity"/>
    <property type="evidence" value="ECO:0007669"/>
    <property type="project" value="UniProtKB-KW"/>
</dbReference>
<evidence type="ECO:0000259" key="6">
    <source>
        <dbReference type="Pfam" id="PF14759"/>
    </source>
</evidence>
<evidence type="ECO:0000256" key="1">
    <source>
        <dbReference type="ARBA" id="ARBA00001974"/>
    </source>
</evidence>
<feature type="domain" description="Reductase C-terminal" evidence="6">
    <location>
        <begin position="321"/>
        <end position="404"/>
    </location>
</feature>
<keyword evidence="4" id="KW-0560">Oxidoreductase</keyword>
<evidence type="ECO:0000259" key="5">
    <source>
        <dbReference type="Pfam" id="PF07992"/>
    </source>
</evidence>
<dbReference type="PANTHER" id="PTHR43557">
    <property type="entry name" value="APOPTOSIS-INDUCING FACTOR 1"/>
    <property type="match status" value="1"/>
</dbReference>
<dbReference type="InterPro" id="IPR050446">
    <property type="entry name" value="FAD-oxidoreductase/Apoptosis"/>
</dbReference>
<accession>A0A1H9IEJ6</accession>
<feature type="domain" description="FAD/NAD(P)-binding" evidence="5">
    <location>
        <begin position="4"/>
        <end position="302"/>
    </location>
</feature>
<evidence type="ECO:0000313" key="7">
    <source>
        <dbReference type="EMBL" id="SEQ72805.1"/>
    </source>
</evidence>
<keyword evidence="8" id="KW-1185">Reference proteome</keyword>
<dbReference type="InterPro" id="IPR028202">
    <property type="entry name" value="Reductase_C"/>
</dbReference>
<keyword evidence="7" id="KW-0223">Dioxygenase</keyword>
<organism evidence="7 8">
    <name type="scientific">Amphritea atlantica</name>
    <dbReference type="NCBI Taxonomy" id="355243"/>
    <lineage>
        <taxon>Bacteria</taxon>
        <taxon>Pseudomonadati</taxon>
        <taxon>Pseudomonadota</taxon>
        <taxon>Gammaproteobacteria</taxon>
        <taxon>Oceanospirillales</taxon>
        <taxon>Oceanospirillaceae</taxon>
        <taxon>Amphritea</taxon>
    </lineage>
</organism>
<dbReference type="InterPro" id="IPR036188">
    <property type="entry name" value="FAD/NAD-bd_sf"/>
</dbReference>
<dbReference type="Pfam" id="PF07992">
    <property type="entry name" value="Pyr_redox_2"/>
    <property type="match status" value="1"/>
</dbReference>
<keyword evidence="3" id="KW-0274">FAD</keyword>
<dbReference type="PRINTS" id="PR00368">
    <property type="entry name" value="FADPNR"/>
</dbReference>
<evidence type="ECO:0000256" key="3">
    <source>
        <dbReference type="ARBA" id="ARBA00022827"/>
    </source>
</evidence>
<dbReference type="Pfam" id="PF14759">
    <property type="entry name" value="Reductase_C"/>
    <property type="match status" value="1"/>
</dbReference>
<gene>
    <name evidence="7" type="ORF">SAMN03080615_02498</name>
</gene>
<reference evidence="8" key="1">
    <citation type="submission" date="2016-10" db="EMBL/GenBank/DDBJ databases">
        <authorList>
            <person name="Varghese N."/>
            <person name="Submissions S."/>
        </authorList>
    </citation>
    <scope>NUCLEOTIDE SEQUENCE [LARGE SCALE GENOMIC DNA]</scope>
    <source>
        <strain evidence="8">DSM 18887</strain>
    </source>
</reference>
<dbReference type="GO" id="GO:0005737">
    <property type="term" value="C:cytoplasm"/>
    <property type="evidence" value="ECO:0007669"/>
    <property type="project" value="TreeGrafter"/>
</dbReference>
<dbReference type="EMBL" id="FOGB01000007">
    <property type="protein sequence ID" value="SEQ72805.1"/>
    <property type="molecule type" value="Genomic_DNA"/>
</dbReference>
<dbReference type="Proteomes" id="UP000198749">
    <property type="component" value="Unassembled WGS sequence"/>
</dbReference>
<dbReference type="GO" id="GO:0016651">
    <property type="term" value="F:oxidoreductase activity, acting on NAD(P)H"/>
    <property type="evidence" value="ECO:0007669"/>
    <property type="project" value="TreeGrafter"/>
</dbReference>
<dbReference type="Gene3D" id="3.30.390.30">
    <property type="match status" value="1"/>
</dbReference>
<dbReference type="PANTHER" id="PTHR43557:SF2">
    <property type="entry name" value="RIESKE DOMAIN-CONTAINING PROTEIN-RELATED"/>
    <property type="match status" value="1"/>
</dbReference>
<protein>
    <submittedName>
        <fullName evidence="7">3-phenylpropionate/trans-cinnamate dioxygenase ferredoxin reductase subunit</fullName>
    </submittedName>
</protein>
<dbReference type="InterPro" id="IPR016156">
    <property type="entry name" value="FAD/NAD-linked_Rdtase_dimer_sf"/>
</dbReference>
<dbReference type="InterPro" id="IPR023753">
    <property type="entry name" value="FAD/NAD-binding_dom"/>
</dbReference>
<dbReference type="STRING" id="355243.SAMN03080615_02498"/>
<keyword evidence="2" id="KW-0285">Flavoprotein</keyword>
<dbReference type="SUPFAM" id="SSF55424">
    <property type="entry name" value="FAD/NAD-linked reductases, dimerisation (C-terminal) domain"/>
    <property type="match status" value="1"/>
</dbReference>
<comment type="cofactor">
    <cofactor evidence="1">
        <name>FAD</name>
        <dbReference type="ChEBI" id="CHEBI:57692"/>
    </cofactor>
</comment>
<dbReference type="OrthoDB" id="9800607at2"/>
<evidence type="ECO:0000256" key="2">
    <source>
        <dbReference type="ARBA" id="ARBA00022630"/>
    </source>
</evidence>
<evidence type="ECO:0000313" key="8">
    <source>
        <dbReference type="Proteomes" id="UP000198749"/>
    </source>
</evidence>
<dbReference type="PRINTS" id="PR00411">
    <property type="entry name" value="PNDRDTASEI"/>
</dbReference>
<dbReference type="RefSeq" id="WP_091358658.1">
    <property type="nucleotide sequence ID" value="NZ_AP025284.1"/>
</dbReference>
<dbReference type="Gene3D" id="3.50.50.60">
    <property type="entry name" value="FAD/NAD(P)-binding domain"/>
    <property type="match status" value="2"/>
</dbReference>
<evidence type="ECO:0000256" key="4">
    <source>
        <dbReference type="ARBA" id="ARBA00023002"/>
    </source>
</evidence>